<keyword evidence="2" id="KW-1185">Reference proteome</keyword>
<evidence type="ECO:0000313" key="1">
    <source>
        <dbReference type="EMBL" id="DBA31398.1"/>
    </source>
</evidence>
<evidence type="ECO:0000313" key="2">
    <source>
        <dbReference type="Proteomes" id="UP001181693"/>
    </source>
</evidence>
<reference evidence="1" key="1">
    <citation type="thesis" date="2020" institute="ProQuest LLC" country="789 East Eisenhower Parkway, Ann Arbor, MI, USA">
        <title>Comparative Genomics and Chromosome Evolution.</title>
        <authorList>
            <person name="Mudd A.B."/>
        </authorList>
    </citation>
    <scope>NUCLEOTIDE SEQUENCE</scope>
    <source>
        <strain evidence="1">1538</strain>
        <tissue evidence="1">Blood</tissue>
    </source>
</reference>
<dbReference type="AlphaFoldDB" id="A0AAV3B070"/>
<comment type="caution">
    <text evidence="1">The sequence shown here is derived from an EMBL/GenBank/DDBJ whole genome shotgun (WGS) entry which is preliminary data.</text>
</comment>
<protein>
    <submittedName>
        <fullName evidence="1">Uncharacterized protein</fullName>
    </submittedName>
</protein>
<name>A0AAV3B070_PYXAD</name>
<gene>
    <name evidence="1" type="ORF">GDO54_007254</name>
</gene>
<proteinExistence type="predicted"/>
<organism evidence="1 2">
    <name type="scientific">Pyxicephalus adspersus</name>
    <name type="common">African bullfrog</name>
    <dbReference type="NCBI Taxonomy" id="30357"/>
    <lineage>
        <taxon>Eukaryota</taxon>
        <taxon>Metazoa</taxon>
        <taxon>Chordata</taxon>
        <taxon>Craniata</taxon>
        <taxon>Vertebrata</taxon>
        <taxon>Euteleostomi</taxon>
        <taxon>Amphibia</taxon>
        <taxon>Batrachia</taxon>
        <taxon>Anura</taxon>
        <taxon>Neobatrachia</taxon>
        <taxon>Ranoidea</taxon>
        <taxon>Pyxicephalidae</taxon>
        <taxon>Pyxicephalinae</taxon>
        <taxon>Pyxicephalus</taxon>
    </lineage>
</organism>
<sequence length="90" mass="10971">MKKDNKYVAALSCFVKWLSQQHKKDFTQKYISLVGGSSSAKRMLNVKYNTRCMDRWLKKRKRNKTKTNLKYITNINEQCWKKRERIEIFF</sequence>
<dbReference type="EMBL" id="DYDO01000002">
    <property type="protein sequence ID" value="DBA31398.1"/>
    <property type="molecule type" value="Genomic_DNA"/>
</dbReference>
<dbReference type="Proteomes" id="UP001181693">
    <property type="component" value="Unassembled WGS sequence"/>
</dbReference>
<accession>A0AAV3B070</accession>